<dbReference type="Gene3D" id="3.90.550.10">
    <property type="entry name" value="Spore Coat Polysaccharide Biosynthesis Protein SpsA, Chain A"/>
    <property type="match status" value="1"/>
</dbReference>
<comment type="pathway">
    <text evidence="3">Amino-sugar metabolism; N-acetylneuraminate metabolism.</text>
</comment>
<dbReference type="GO" id="GO:0046872">
    <property type="term" value="F:metal ion binding"/>
    <property type="evidence" value="ECO:0007669"/>
    <property type="project" value="UniProtKB-KW"/>
</dbReference>
<evidence type="ECO:0000313" key="11">
    <source>
        <dbReference type="EMBL" id="GGB03708.1"/>
    </source>
</evidence>
<evidence type="ECO:0000256" key="6">
    <source>
        <dbReference type="ARBA" id="ARBA00011881"/>
    </source>
</evidence>
<dbReference type="EMBL" id="BMGB01000001">
    <property type="protein sequence ID" value="GGB03708.1"/>
    <property type="molecule type" value="Genomic_DNA"/>
</dbReference>
<keyword evidence="8" id="KW-0479">Metal-binding</keyword>
<dbReference type="SUPFAM" id="SSF53448">
    <property type="entry name" value="Nucleotide-diphospho-sugar transferases"/>
    <property type="match status" value="1"/>
</dbReference>
<comment type="catalytic activity">
    <reaction evidence="1">
        <text>an N-acylneuraminate + CTP = a CMP-N-acyl-beta-neuraminate + diphosphate</text>
        <dbReference type="Rhea" id="RHEA:11344"/>
        <dbReference type="ChEBI" id="CHEBI:33019"/>
        <dbReference type="ChEBI" id="CHEBI:37563"/>
        <dbReference type="ChEBI" id="CHEBI:60073"/>
        <dbReference type="ChEBI" id="CHEBI:68671"/>
        <dbReference type="EC" id="2.7.7.43"/>
    </reaction>
</comment>
<dbReference type="InterPro" id="IPR029044">
    <property type="entry name" value="Nucleotide-diphossugar_trans"/>
</dbReference>
<dbReference type="Proteomes" id="UP000606922">
    <property type="component" value="Unassembled WGS sequence"/>
</dbReference>
<dbReference type="SFLD" id="SFLDG01136">
    <property type="entry name" value="C1.6:_Phosphoserine_Phosphatas"/>
    <property type="match status" value="1"/>
</dbReference>
<dbReference type="InterPro" id="IPR023214">
    <property type="entry name" value="HAD_sf"/>
</dbReference>
<evidence type="ECO:0000256" key="10">
    <source>
        <dbReference type="ARBA" id="ARBA00022842"/>
    </source>
</evidence>
<dbReference type="PANTHER" id="PTHR21485:SF3">
    <property type="entry name" value="N-ACYLNEURAMINATE CYTIDYLYLTRANSFERASE"/>
    <property type="match status" value="1"/>
</dbReference>
<evidence type="ECO:0000256" key="7">
    <source>
        <dbReference type="ARBA" id="ARBA00012491"/>
    </source>
</evidence>
<comment type="caution">
    <text evidence="11">The sequence shown here is derived from an EMBL/GenBank/DDBJ whole genome shotgun (WGS) entry which is preliminary data.</text>
</comment>
<dbReference type="Pfam" id="PF02348">
    <property type="entry name" value="CTP_transf_3"/>
    <property type="match status" value="1"/>
</dbReference>
<reference evidence="11" key="1">
    <citation type="journal article" date="2014" name="Int. J. Syst. Evol. Microbiol.">
        <title>Complete genome sequence of Corynebacterium casei LMG S-19264T (=DSM 44701T), isolated from a smear-ripened cheese.</title>
        <authorList>
            <consortium name="US DOE Joint Genome Institute (JGI-PGF)"/>
            <person name="Walter F."/>
            <person name="Albersmeier A."/>
            <person name="Kalinowski J."/>
            <person name="Ruckert C."/>
        </authorList>
    </citation>
    <scope>NUCLEOTIDE SEQUENCE</scope>
    <source>
        <strain evidence="11">CGMCC 1.12813</strain>
    </source>
</reference>
<evidence type="ECO:0000256" key="3">
    <source>
        <dbReference type="ARBA" id="ARBA00005141"/>
    </source>
</evidence>
<comment type="cofactor">
    <cofactor evidence="2">
        <name>Mg(2+)</name>
        <dbReference type="ChEBI" id="CHEBI:18420"/>
    </cofactor>
</comment>
<dbReference type="RefSeq" id="WP_229733175.1">
    <property type="nucleotide sequence ID" value="NZ_BMGB01000001.1"/>
</dbReference>
<dbReference type="InterPro" id="IPR003329">
    <property type="entry name" value="Cytidylyl_trans"/>
</dbReference>
<name>A0A916SKC5_9MICO</name>
<comment type="similarity">
    <text evidence="5">Belongs to the CMP-NeuNAc synthase family.</text>
</comment>
<dbReference type="CDD" id="cd02513">
    <property type="entry name" value="CMP-NeuAc_Synthase"/>
    <property type="match status" value="1"/>
</dbReference>
<dbReference type="InterPro" id="IPR010023">
    <property type="entry name" value="KdsC_fam"/>
</dbReference>
<dbReference type="SFLD" id="SFLDS00003">
    <property type="entry name" value="Haloacid_Dehalogenase"/>
    <property type="match status" value="1"/>
</dbReference>
<dbReference type="PANTHER" id="PTHR21485">
    <property type="entry name" value="HAD SUPERFAMILY MEMBERS CMAS AND KDSC"/>
    <property type="match status" value="1"/>
</dbReference>
<dbReference type="GO" id="GO:0016788">
    <property type="term" value="F:hydrolase activity, acting on ester bonds"/>
    <property type="evidence" value="ECO:0007669"/>
    <property type="project" value="InterPro"/>
</dbReference>
<protein>
    <recommendedName>
        <fullName evidence="7">N-acylneuraminate cytidylyltransferase</fullName>
        <ecNumber evidence="7">2.7.7.43</ecNumber>
    </recommendedName>
</protein>
<evidence type="ECO:0000256" key="9">
    <source>
        <dbReference type="ARBA" id="ARBA00022801"/>
    </source>
</evidence>
<dbReference type="Pfam" id="PF08282">
    <property type="entry name" value="Hydrolase_3"/>
    <property type="match status" value="1"/>
</dbReference>
<keyword evidence="10" id="KW-0460">Magnesium</keyword>
<evidence type="ECO:0000256" key="1">
    <source>
        <dbReference type="ARBA" id="ARBA00001862"/>
    </source>
</evidence>
<organism evidence="11 12">
    <name type="scientific">Conyzicola nivalis</name>
    <dbReference type="NCBI Taxonomy" id="1477021"/>
    <lineage>
        <taxon>Bacteria</taxon>
        <taxon>Bacillati</taxon>
        <taxon>Actinomycetota</taxon>
        <taxon>Actinomycetes</taxon>
        <taxon>Micrococcales</taxon>
        <taxon>Microbacteriaceae</taxon>
        <taxon>Conyzicola</taxon>
    </lineage>
</organism>
<gene>
    <name evidence="11" type="ORF">GCM10010979_17970</name>
</gene>
<dbReference type="EC" id="2.7.7.43" evidence="7"/>
<dbReference type="InterPro" id="IPR036412">
    <property type="entry name" value="HAD-like_sf"/>
</dbReference>
<proteinExistence type="inferred from homology"/>
<sequence>MHESAEVVAVIPARGGSKGVPRKNLREVGGVPLVVRAIRNAQAVASIDRVVVSTDDDEIAAVAFAAGADVVDRPAELAGDEASSEAALLQTLDALETRGIATRIVVFIQATSPFIEPASLEQAVGRVDSGTDDVVFSAVETHAFLWKLDATGATGVNHDHSFRPRRQDRDAQFQETGAFYVMRADGFRAAGYRFFGTVGIVTVDERHAIEIDTEEQLAVSSVLARAFDPDAPEADAAPVRTAPTAIDVDAVVTDFDGVHTDDRVLVAEDGSEFIVANRSDGMGVRLLREAGVPMLILSTEVNQVVSARARKLGVDVRHGLSDKASALVEWVDAHGFDLERVAYLGNDVNDLACLDLVGWPIAVADAHPLVIAAARVVLTRRGGDGAVRELAELAMPTEKDTNA</sequence>
<dbReference type="SFLD" id="SFLDG01138">
    <property type="entry name" value="C1.6.2:_Deoxy-d-mannose-octulo"/>
    <property type="match status" value="1"/>
</dbReference>
<dbReference type="GO" id="GO:0008781">
    <property type="term" value="F:N-acylneuraminate cytidylyltransferase activity"/>
    <property type="evidence" value="ECO:0007669"/>
    <property type="project" value="UniProtKB-EC"/>
</dbReference>
<keyword evidence="11" id="KW-0808">Transferase</keyword>
<comment type="similarity">
    <text evidence="4">Belongs to the KdsC family.</text>
</comment>
<evidence type="ECO:0000256" key="5">
    <source>
        <dbReference type="ARBA" id="ARBA00010726"/>
    </source>
</evidence>
<evidence type="ECO:0000313" key="12">
    <source>
        <dbReference type="Proteomes" id="UP000606922"/>
    </source>
</evidence>
<dbReference type="SUPFAM" id="SSF56784">
    <property type="entry name" value="HAD-like"/>
    <property type="match status" value="1"/>
</dbReference>
<dbReference type="Gene3D" id="3.40.50.1000">
    <property type="entry name" value="HAD superfamily/HAD-like"/>
    <property type="match status" value="1"/>
</dbReference>
<keyword evidence="9" id="KW-0378">Hydrolase</keyword>
<keyword evidence="12" id="KW-1185">Reference proteome</keyword>
<reference evidence="11" key="2">
    <citation type="submission" date="2020-09" db="EMBL/GenBank/DDBJ databases">
        <authorList>
            <person name="Sun Q."/>
            <person name="Zhou Y."/>
        </authorList>
    </citation>
    <scope>NUCLEOTIDE SEQUENCE</scope>
    <source>
        <strain evidence="11">CGMCC 1.12813</strain>
    </source>
</reference>
<accession>A0A916SKC5</accession>
<dbReference type="AlphaFoldDB" id="A0A916SKC5"/>
<dbReference type="InterPro" id="IPR050793">
    <property type="entry name" value="CMP-NeuNAc_synthase"/>
</dbReference>
<comment type="subunit">
    <text evidence="6">Homotetramer.</text>
</comment>
<evidence type="ECO:0000256" key="4">
    <source>
        <dbReference type="ARBA" id="ARBA00005893"/>
    </source>
</evidence>
<evidence type="ECO:0000256" key="2">
    <source>
        <dbReference type="ARBA" id="ARBA00001946"/>
    </source>
</evidence>
<evidence type="ECO:0000256" key="8">
    <source>
        <dbReference type="ARBA" id="ARBA00022723"/>
    </source>
</evidence>